<evidence type="ECO:0000256" key="1">
    <source>
        <dbReference type="SAM" id="Phobius"/>
    </source>
</evidence>
<keyword evidence="1" id="KW-1133">Transmembrane helix</keyword>
<name>A0A6A7K377_LACHE</name>
<dbReference type="AlphaFoldDB" id="A0A6A7K377"/>
<comment type="caution">
    <text evidence="2">The sequence shown here is derived from an EMBL/GenBank/DDBJ whole genome shotgun (WGS) entry which is preliminary data.</text>
</comment>
<organism evidence="2 3">
    <name type="scientific">Lactobacillus helveticus</name>
    <name type="common">Lactobacillus suntoryeus</name>
    <dbReference type="NCBI Taxonomy" id="1587"/>
    <lineage>
        <taxon>Bacteria</taxon>
        <taxon>Bacillati</taxon>
        <taxon>Bacillota</taxon>
        <taxon>Bacilli</taxon>
        <taxon>Lactobacillales</taxon>
        <taxon>Lactobacillaceae</taxon>
        <taxon>Lactobacillus</taxon>
    </lineage>
</organism>
<keyword evidence="1" id="KW-0472">Membrane</keyword>
<keyword evidence="1" id="KW-0812">Transmembrane</keyword>
<protein>
    <submittedName>
        <fullName evidence="2">Uncharacterized protein</fullName>
    </submittedName>
</protein>
<evidence type="ECO:0000313" key="3">
    <source>
        <dbReference type="Proteomes" id="UP000430466"/>
    </source>
</evidence>
<dbReference type="Proteomes" id="UP000430466">
    <property type="component" value="Unassembled WGS sequence"/>
</dbReference>
<dbReference type="RefSeq" id="WP_152724348.1">
    <property type="nucleotide sequence ID" value="NZ_WHOE01000103.1"/>
</dbReference>
<reference evidence="2 3" key="1">
    <citation type="submission" date="2019-10" db="EMBL/GenBank/DDBJ databases">
        <title>Draft genome sequences of Lactobacillus strains.</title>
        <authorList>
            <person name="Cho G.-S."/>
            <person name="Fagbemigun O."/>
            <person name="Brinks E."/>
            <person name="Franz C.M.A.P."/>
        </authorList>
    </citation>
    <scope>NUCLEOTIDE SEQUENCE [LARGE SCALE GENOMIC DNA]</scope>
    <source>
        <strain evidence="2 3">313</strain>
    </source>
</reference>
<gene>
    <name evidence="2" type="ORF">GDZ32_08745</name>
</gene>
<evidence type="ECO:0000313" key="2">
    <source>
        <dbReference type="EMBL" id="MPW14918.1"/>
    </source>
</evidence>
<dbReference type="EMBL" id="WHOE01000103">
    <property type="protein sequence ID" value="MPW14918.1"/>
    <property type="molecule type" value="Genomic_DNA"/>
</dbReference>
<proteinExistence type="predicted"/>
<feature type="transmembrane region" description="Helical" evidence="1">
    <location>
        <begin position="45"/>
        <end position="66"/>
    </location>
</feature>
<sequence>MIIDIICAIVNTLLSILPKSPFHFTPINWGPLGDVAGVIMPVRDMVVHTTALTGCVLLYLAGRYLLRLIKMVG</sequence>
<accession>A0A6A7K377</accession>